<dbReference type="FunFam" id="3.40.50.300:FF:003047">
    <property type="entry name" value="Septin, putative"/>
    <property type="match status" value="1"/>
</dbReference>
<dbReference type="InterPro" id="IPR030379">
    <property type="entry name" value="G_SEPTIN_dom"/>
</dbReference>
<dbReference type="GO" id="GO:0005940">
    <property type="term" value="C:septin ring"/>
    <property type="evidence" value="ECO:0000318"/>
    <property type="project" value="GO_Central"/>
</dbReference>
<dbReference type="InParanoid" id="Q3SED8"/>
<dbReference type="RefSeq" id="XP_001450443.1">
    <property type="nucleotide sequence ID" value="XM_001450406.1"/>
</dbReference>
<protein>
    <submittedName>
        <fullName evidence="5">Chromosome undetermined scaffold_52, whole genome shotgun sequence</fullName>
    </submittedName>
    <submittedName>
        <fullName evidence="4">Septin, putative</fullName>
    </submittedName>
</protein>
<evidence type="ECO:0000313" key="6">
    <source>
        <dbReference type="Proteomes" id="UP000000600"/>
    </source>
</evidence>
<gene>
    <name evidence="4" type="primary">SEPA1</name>
    <name evidence="5" type="ORF">GSPATT00017403001</name>
</gene>
<dbReference type="AlphaFoldDB" id="Q3SED8"/>
<dbReference type="GO" id="GO:0008104">
    <property type="term" value="P:intracellular protein localization"/>
    <property type="evidence" value="ECO:0000318"/>
    <property type="project" value="GO_Central"/>
</dbReference>
<dbReference type="STRING" id="5888.Q3SED8"/>
<dbReference type="OrthoDB" id="416553at2759"/>
<accession>Q3SED8</accession>
<dbReference type="GO" id="GO:0031105">
    <property type="term" value="C:septin complex"/>
    <property type="evidence" value="ECO:0000318"/>
    <property type="project" value="GO_Central"/>
</dbReference>
<dbReference type="OMA" id="EASHAEI"/>
<name>Q3SED8_PARTE</name>
<reference evidence="5 6" key="3">
    <citation type="journal article" date="2006" name="Nature">
        <title>Global trends of whole-genome duplications revealed by the ciliate Paramecium tetraurelia.</title>
        <authorList>
            <consortium name="Genoscope"/>
            <person name="Aury J.-M."/>
            <person name="Jaillon O."/>
            <person name="Duret L."/>
            <person name="Noel B."/>
            <person name="Jubin C."/>
            <person name="Porcel B.M."/>
            <person name="Segurens B."/>
            <person name="Daubin V."/>
            <person name="Anthouard V."/>
            <person name="Aiach N."/>
            <person name="Arnaiz O."/>
            <person name="Billaut A."/>
            <person name="Beisson J."/>
            <person name="Blanc I."/>
            <person name="Bouhouche K."/>
            <person name="Camara F."/>
            <person name="Duharcourt S."/>
            <person name="Guigo R."/>
            <person name="Gogendeau D."/>
            <person name="Katinka M."/>
            <person name="Keller A.-M."/>
            <person name="Kissmehl R."/>
            <person name="Klotz C."/>
            <person name="Koll F."/>
            <person name="Le Moue A."/>
            <person name="Lepere C."/>
            <person name="Malinsky S."/>
            <person name="Nowacki M."/>
            <person name="Nowak J.K."/>
            <person name="Plattner H."/>
            <person name="Poulain J."/>
            <person name="Ruiz F."/>
            <person name="Serrano V."/>
            <person name="Zagulski M."/>
            <person name="Dessen P."/>
            <person name="Betermier M."/>
            <person name="Weissenbach J."/>
            <person name="Scarpelli C."/>
            <person name="Schachter V."/>
            <person name="Sperling L."/>
            <person name="Meyer E."/>
            <person name="Cohen J."/>
            <person name="Wincker P."/>
        </authorList>
    </citation>
    <scope>NUCLEOTIDE SEQUENCE [LARGE SCALE GENOMIC DNA]</scope>
    <source>
        <strain evidence="5 6">Stock d4-2</strain>
    </source>
</reference>
<dbReference type="GO" id="GO:0005525">
    <property type="term" value="F:GTP binding"/>
    <property type="evidence" value="ECO:0007669"/>
    <property type="project" value="UniProtKB-KW"/>
</dbReference>
<dbReference type="Gene3D" id="3.40.50.300">
    <property type="entry name" value="P-loop containing nucleotide triphosphate hydrolases"/>
    <property type="match status" value="1"/>
</dbReference>
<feature type="domain" description="Septin-type G" evidence="3">
    <location>
        <begin position="110"/>
        <end position="378"/>
    </location>
</feature>
<dbReference type="PANTHER" id="PTHR18884">
    <property type="entry name" value="SEPTIN"/>
    <property type="match status" value="1"/>
</dbReference>
<dbReference type="GO" id="GO:0015630">
    <property type="term" value="C:microtubule cytoskeleton"/>
    <property type="evidence" value="ECO:0000318"/>
    <property type="project" value="GO_Central"/>
</dbReference>
<organism evidence="4">
    <name type="scientific">Paramecium tetraurelia</name>
    <dbReference type="NCBI Taxonomy" id="5888"/>
    <lineage>
        <taxon>Eukaryota</taxon>
        <taxon>Sar</taxon>
        <taxon>Alveolata</taxon>
        <taxon>Ciliophora</taxon>
        <taxon>Intramacronucleata</taxon>
        <taxon>Oligohymenophorea</taxon>
        <taxon>Peniculida</taxon>
        <taxon>Parameciidae</taxon>
        <taxon>Paramecium</taxon>
    </lineage>
</organism>
<dbReference type="SUPFAM" id="SSF52540">
    <property type="entry name" value="P-loop containing nucleoside triphosphate hydrolases"/>
    <property type="match status" value="1"/>
</dbReference>
<reference evidence="4" key="2">
    <citation type="submission" date="2005-09" db="EMBL/GenBank/DDBJ databases">
        <title>Septin genes in ciliates.</title>
        <authorList>
            <person name="Sperling L."/>
            <person name="Beisson J."/>
            <person name="Wloga D."/>
            <person name="Nowak J.K."/>
            <person name="Strzyzewska-Jowko I."/>
            <person name="Gaertig J."/>
            <person name="Jerka-Dziadosz M."/>
        </authorList>
    </citation>
    <scope>NUCLEOTIDE SEQUENCE</scope>
    <source>
        <strain evidence="4">Stock d4-2</strain>
    </source>
</reference>
<keyword evidence="1" id="KW-0342">GTP-binding</keyword>
<dbReference type="Proteomes" id="UP000000600">
    <property type="component" value="Unassembled WGS sequence"/>
</dbReference>
<dbReference type="GeneID" id="5036228"/>
<dbReference type="InterPro" id="IPR027417">
    <property type="entry name" value="P-loop_NTPase"/>
</dbReference>
<dbReference type="GO" id="GO:0061640">
    <property type="term" value="P:cytoskeleton-dependent cytokinesis"/>
    <property type="evidence" value="ECO:0000318"/>
    <property type="project" value="GO_Central"/>
</dbReference>
<dbReference type="GO" id="GO:0003924">
    <property type="term" value="F:GTPase activity"/>
    <property type="evidence" value="ECO:0000318"/>
    <property type="project" value="GO_Central"/>
</dbReference>
<dbReference type="HOGENOM" id="CLU_744879_0_0_1"/>
<reference evidence="5" key="4">
    <citation type="submission" date="2006-03" db="EMBL/GenBank/DDBJ databases">
        <authorList>
            <consortium name="Genoscope"/>
        </authorList>
    </citation>
    <scope>NUCLEOTIDE SEQUENCE</scope>
    <source>
        <strain evidence="5">Stock d4-2</strain>
    </source>
</reference>
<keyword evidence="1" id="KW-0547">Nucleotide-binding</keyword>
<evidence type="ECO:0000259" key="3">
    <source>
        <dbReference type="PROSITE" id="PS51719"/>
    </source>
</evidence>
<sequence length="398" mass="46307">MQDFKRTKLETSYNSQRTEDFSIINGPTGTIKQSDHKFDEQASETSEYQENKSSSLKQPLPIIQQDIEKSEYESQIVESLGDSYPGSEIQALIEQKKQRDHKPVLVITQIQIYLNIMVVGQSGLGKSTFIDVILKKKFGTGQILRDSTLQIQEISGQITANDLTLNIKFIDTPGFRHQYSLRSWLKLLCGHIRSQFNSYQQRQNQQYESKEKFQQLSQQDLDERVHVCFYFFSGPRIQTEDLQALKKISGLVNVIPILAKGDSYTKNEIIQLKQQFNDLINDYHIDLFKCQCNNNFNEKSQFGPTPPYVIISSVEQFQVGNHLIYGRKFPWGICDIFNPQHSDLAILHKSLIGHYCLELIRLTDFLYNNYVQKEKQKLKMKQQNKTWLAYLISYIFNL</sequence>
<evidence type="ECO:0000313" key="5">
    <source>
        <dbReference type="EMBL" id="CAK83046.1"/>
    </source>
</evidence>
<dbReference type="GO" id="GO:0060090">
    <property type="term" value="F:molecular adaptor activity"/>
    <property type="evidence" value="ECO:0000318"/>
    <property type="project" value="GO_Central"/>
</dbReference>
<dbReference type="eggNOG" id="KOG2655">
    <property type="taxonomic scope" value="Eukaryota"/>
</dbReference>
<keyword evidence="6" id="KW-1185">Reference proteome</keyword>
<proteinExistence type="inferred from homology"/>
<dbReference type="Pfam" id="PF00735">
    <property type="entry name" value="Septin"/>
    <property type="match status" value="1"/>
</dbReference>
<evidence type="ECO:0000256" key="1">
    <source>
        <dbReference type="RuleBase" id="RU004560"/>
    </source>
</evidence>
<feature type="region of interest" description="Disordered" evidence="2">
    <location>
        <begin position="18"/>
        <end position="56"/>
    </location>
</feature>
<dbReference type="EMBL" id="CT868452">
    <property type="protein sequence ID" value="CAK83046.1"/>
    <property type="molecule type" value="Genomic_DNA"/>
</dbReference>
<evidence type="ECO:0000256" key="2">
    <source>
        <dbReference type="SAM" id="MobiDB-lite"/>
    </source>
</evidence>
<reference evidence="4" key="1">
    <citation type="submission" date="2005-01" db="EMBL/GenBank/DDBJ databases">
        <authorList>
            <person name="Genoscope"/>
        </authorList>
    </citation>
    <scope>NUCLEOTIDE SEQUENCE</scope>
    <source>
        <strain evidence="4">Stock d4-2</strain>
    </source>
</reference>
<dbReference type="KEGG" id="ptm:GSPATT00017403001"/>
<dbReference type="EMBL" id="CR932158">
    <property type="protein sequence ID" value="CAI38986.1"/>
    <property type="molecule type" value="Genomic_DNA"/>
</dbReference>
<dbReference type="GO" id="GO:0032153">
    <property type="term" value="C:cell division site"/>
    <property type="evidence" value="ECO:0000318"/>
    <property type="project" value="GO_Central"/>
</dbReference>
<comment type="similarity">
    <text evidence="1">Belongs to the TRAFAC class TrmE-Era-EngA-EngB-Septin-like GTPase superfamily. Septin GTPase family.</text>
</comment>
<evidence type="ECO:0000313" key="4">
    <source>
        <dbReference type="EMBL" id="CAI38986.1"/>
    </source>
</evidence>
<feature type="compositionally biased region" description="Polar residues" evidence="2">
    <location>
        <begin position="43"/>
        <end position="56"/>
    </location>
</feature>
<dbReference type="PROSITE" id="PS51719">
    <property type="entry name" value="G_SEPTIN"/>
    <property type="match status" value="1"/>
</dbReference>